<dbReference type="InterPro" id="IPR000182">
    <property type="entry name" value="GNAT_dom"/>
</dbReference>
<accession>A0A8J2TNF3</accession>
<dbReference type="SUPFAM" id="SSF55729">
    <property type="entry name" value="Acyl-CoA N-acyltransferases (Nat)"/>
    <property type="match status" value="1"/>
</dbReference>
<dbReference type="AlphaFoldDB" id="A0A8J2TNF3"/>
<evidence type="ECO:0000313" key="2">
    <source>
        <dbReference type="EMBL" id="GFZ76336.1"/>
    </source>
</evidence>
<organism evidence="2 3">
    <name type="scientific">Compostibacillus humi</name>
    <dbReference type="NCBI Taxonomy" id="1245525"/>
    <lineage>
        <taxon>Bacteria</taxon>
        <taxon>Bacillati</taxon>
        <taxon>Bacillota</taxon>
        <taxon>Bacilli</taxon>
        <taxon>Bacillales</taxon>
        <taxon>Bacillaceae</taxon>
        <taxon>Compostibacillus</taxon>
    </lineage>
</organism>
<dbReference type="PROSITE" id="PS51186">
    <property type="entry name" value="GNAT"/>
    <property type="match status" value="1"/>
</dbReference>
<comment type="caution">
    <text evidence="2">The sequence shown here is derived from an EMBL/GenBank/DDBJ whole genome shotgun (WGS) entry which is preliminary data.</text>
</comment>
<dbReference type="GO" id="GO:0016747">
    <property type="term" value="F:acyltransferase activity, transferring groups other than amino-acyl groups"/>
    <property type="evidence" value="ECO:0007669"/>
    <property type="project" value="InterPro"/>
</dbReference>
<keyword evidence="3" id="KW-1185">Reference proteome</keyword>
<dbReference type="CDD" id="cd04301">
    <property type="entry name" value="NAT_SF"/>
    <property type="match status" value="1"/>
</dbReference>
<protein>
    <recommendedName>
        <fullName evidence="1">N-acetyltransferase domain-containing protein</fullName>
    </recommendedName>
</protein>
<dbReference type="RefSeq" id="WP_188392022.1">
    <property type="nucleotide sequence ID" value="NZ_BMEV01000029.1"/>
</dbReference>
<dbReference type="EMBL" id="BMEV01000029">
    <property type="protein sequence ID" value="GFZ76336.1"/>
    <property type="molecule type" value="Genomic_DNA"/>
</dbReference>
<reference evidence="2" key="2">
    <citation type="submission" date="2020-09" db="EMBL/GenBank/DDBJ databases">
        <authorList>
            <person name="Sun Q."/>
            <person name="Zhou Y."/>
        </authorList>
    </citation>
    <scope>NUCLEOTIDE SEQUENCE</scope>
    <source>
        <strain evidence="2">CGMCC 1.12360</strain>
    </source>
</reference>
<gene>
    <name evidence="2" type="ORF">GCM10010978_17520</name>
</gene>
<dbReference type="InterPro" id="IPR016181">
    <property type="entry name" value="Acyl_CoA_acyltransferase"/>
</dbReference>
<reference evidence="2" key="1">
    <citation type="journal article" date="2014" name="Int. J. Syst. Evol. Microbiol.">
        <title>Complete genome sequence of Corynebacterium casei LMG S-19264T (=DSM 44701T), isolated from a smear-ripened cheese.</title>
        <authorList>
            <consortium name="US DOE Joint Genome Institute (JGI-PGF)"/>
            <person name="Walter F."/>
            <person name="Albersmeier A."/>
            <person name="Kalinowski J."/>
            <person name="Ruckert C."/>
        </authorList>
    </citation>
    <scope>NUCLEOTIDE SEQUENCE</scope>
    <source>
        <strain evidence="2">CGMCC 1.12360</strain>
    </source>
</reference>
<dbReference type="Proteomes" id="UP000602050">
    <property type="component" value="Unassembled WGS sequence"/>
</dbReference>
<dbReference type="Pfam" id="PF00583">
    <property type="entry name" value="Acetyltransf_1"/>
    <property type="match status" value="1"/>
</dbReference>
<evidence type="ECO:0000259" key="1">
    <source>
        <dbReference type="PROSITE" id="PS51186"/>
    </source>
</evidence>
<proteinExistence type="predicted"/>
<dbReference type="Gene3D" id="3.40.630.30">
    <property type="match status" value="1"/>
</dbReference>
<name>A0A8J2TNF3_9BACI</name>
<feature type="domain" description="N-acetyltransferase" evidence="1">
    <location>
        <begin position="2"/>
        <end position="162"/>
    </location>
</feature>
<sequence>MIRIIEATEKHVQGISDVCTIANWTTYKDIYSTRYIEKVIKEFYQPDRILKEVTVKDRSWGGYFVAVENDEVLGAAGGGMISEKAGEIYVLYIHPSRRNEGIGTKLFEAVTNQQKEQFHAAEQWVSVAKGNERGIPFYEAKGFQFQYEEIDEGSTEEEKYISLRYYRKI</sequence>
<evidence type="ECO:0000313" key="3">
    <source>
        <dbReference type="Proteomes" id="UP000602050"/>
    </source>
</evidence>